<dbReference type="GO" id="GO:0005886">
    <property type="term" value="C:plasma membrane"/>
    <property type="evidence" value="ECO:0007669"/>
    <property type="project" value="UniProtKB-SubCell"/>
</dbReference>
<comment type="subcellular location">
    <subcellularLocation>
        <location evidence="1">Cell inner membrane</location>
        <topology evidence="1">Multi-pass membrane protein</topology>
    </subcellularLocation>
</comment>
<sequence length="208" mass="24013">MMHESRKWPFVSRLLKISEFIDKYTDKLGWFCNWLVLITIGVGFFNVVARYLGRFVGLQLSSNALLELQWYLFSMTFLLGFAYILRHGDNVRVDFLYTNMSNRKRALIDFWGTLLFLIPFCVIGIWVTFNPVLQSWGRLSDGNWGSWEVSSDANGLPRAPIKTMLPLGLLFLLLQGISQAIKYLAILLGYEQVSEKVQLETSENIKIE</sequence>
<keyword evidence="7 9" id="KW-0472">Membrane</keyword>
<keyword evidence="5 9" id="KW-0812">Transmembrane</keyword>
<dbReference type="InterPro" id="IPR007387">
    <property type="entry name" value="TRAP_DctQ"/>
</dbReference>
<dbReference type="PANTHER" id="PTHR35011">
    <property type="entry name" value="2,3-DIKETO-L-GULONATE TRAP TRANSPORTER SMALL PERMEASE PROTEIN YIAM"/>
    <property type="match status" value="1"/>
</dbReference>
<evidence type="ECO:0000256" key="1">
    <source>
        <dbReference type="ARBA" id="ARBA00004429"/>
    </source>
</evidence>
<name>A0A1X4G351_9CYAN</name>
<dbReference type="AlphaFoldDB" id="A0A1X4G351"/>
<feature type="transmembrane region" description="Helical" evidence="9">
    <location>
        <begin position="167"/>
        <end position="190"/>
    </location>
</feature>
<organism evidence="11 12">
    <name type="scientific">Cylindrospermopsis raciborskii CENA303</name>
    <dbReference type="NCBI Taxonomy" id="1170769"/>
    <lineage>
        <taxon>Bacteria</taxon>
        <taxon>Bacillati</taxon>
        <taxon>Cyanobacteriota</taxon>
        <taxon>Cyanophyceae</taxon>
        <taxon>Nostocales</taxon>
        <taxon>Aphanizomenonaceae</taxon>
        <taxon>Cylindrospermopsis</taxon>
    </lineage>
</organism>
<evidence type="ECO:0000256" key="7">
    <source>
        <dbReference type="ARBA" id="ARBA00023136"/>
    </source>
</evidence>
<evidence type="ECO:0000256" key="6">
    <source>
        <dbReference type="ARBA" id="ARBA00022989"/>
    </source>
</evidence>
<feature type="domain" description="Tripartite ATP-independent periplasmic transporters DctQ component" evidence="10">
    <location>
        <begin position="40"/>
        <end position="182"/>
    </location>
</feature>
<keyword evidence="3" id="KW-1003">Cell membrane</keyword>
<accession>A0A1X4G351</accession>
<protein>
    <submittedName>
        <fullName evidence="11">C4-dicarboxylate ABC transporter substrate-binding protein</fullName>
    </submittedName>
</protein>
<evidence type="ECO:0000259" key="10">
    <source>
        <dbReference type="Pfam" id="PF04290"/>
    </source>
</evidence>
<comment type="caution">
    <text evidence="11">The sequence shown here is derived from an EMBL/GenBank/DDBJ whole genome shotgun (WGS) entry which is preliminary data.</text>
</comment>
<feature type="transmembrane region" description="Helical" evidence="9">
    <location>
        <begin position="106"/>
        <end position="129"/>
    </location>
</feature>
<keyword evidence="4" id="KW-0997">Cell inner membrane</keyword>
<proteinExistence type="inferred from homology"/>
<evidence type="ECO:0000256" key="5">
    <source>
        <dbReference type="ARBA" id="ARBA00022692"/>
    </source>
</evidence>
<feature type="transmembrane region" description="Helical" evidence="9">
    <location>
        <begin position="68"/>
        <end position="85"/>
    </location>
</feature>
<evidence type="ECO:0000313" key="12">
    <source>
        <dbReference type="Proteomes" id="UP000192997"/>
    </source>
</evidence>
<evidence type="ECO:0000256" key="8">
    <source>
        <dbReference type="ARBA" id="ARBA00038436"/>
    </source>
</evidence>
<evidence type="ECO:0000256" key="2">
    <source>
        <dbReference type="ARBA" id="ARBA00022448"/>
    </source>
</evidence>
<evidence type="ECO:0000256" key="4">
    <source>
        <dbReference type="ARBA" id="ARBA00022519"/>
    </source>
</evidence>
<dbReference type="Proteomes" id="UP000192997">
    <property type="component" value="Unassembled WGS sequence"/>
</dbReference>
<keyword evidence="2" id="KW-0813">Transport</keyword>
<keyword evidence="6 9" id="KW-1133">Transmembrane helix</keyword>
<dbReference type="PANTHER" id="PTHR35011:SF4">
    <property type="entry name" value="SLL1102 PROTEIN"/>
    <property type="match status" value="1"/>
</dbReference>
<dbReference type="EMBL" id="NBYN01000074">
    <property type="protein sequence ID" value="OSO87083.1"/>
    <property type="molecule type" value="Genomic_DNA"/>
</dbReference>
<comment type="similarity">
    <text evidence="8">Belongs to the TRAP transporter small permease family.</text>
</comment>
<evidence type="ECO:0000256" key="3">
    <source>
        <dbReference type="ARBA" id="ARBA00022475"/>
    </source>
</evidence>
<dbReference type="InterPro" id="IPR055348">
    <property type="entry name" value="DctQ"/>
</dbReference>
<gene>
    <name evidence="11" type="ORF">B7O87_15505</name>
</gene>
<feature type="transmembrane region" description="Helical" evidence="9">
    <location>
        <begin position="28"/>
        <end position="48"/>
    </location>
</feature>
<evidence type="ECO:0000313" key="11">
    <source>
        <dbReference type="EMBL" id="OSO87083.1"/>
    </source>
</evidence>
<reference evidence="12" key="1">
    <citation type="submission" date="2017-04" db="EMBL/GenBank/DDBJ databases">
        <authorList>
            <person name="Abreu V.A."/>
            <person name="Popin R.V."/>
            <person name="Rigonato J."/>
            <person name="Andreote A.P."/>
            <person name="Schaker P.C."/>
            <person name="Hoff-Risseti C."/>
            <person name="Alvarenga D.O."/>
            <person name="Varani A.M."/>
            <person name="Fiore M.F."/>
        </authorList>
    </citation>
    <scope>NUCLEOTIDE SEQUENCE [LARGE SCALE GENOMIC DNA]</scope>
    <source>
        <strain evidence="12">CENA303</strain>
    </source>
</reference>
<evidence type="ECO:0000256" key="9">
    <source>
        <dbReference type="SAM" id="Phobius"/>
    </source>
</evidence>
<dbReference type="RefSeq" id="WP_085729274.1">
    <property type="nucleotide sequence ID" value="NZ_NBYN01000074.1"/>
</dbReference>
<dbReference type="Pfam" id="PF04290">
    <property type="entry name" value="DctQ"/>
    <property type="match status" value="1"/>
</dbReference>